<dbReference type="OrthoDB" id="5842926at2759"/>
<dbReference type="EMBL" id="JTDF01022455">
    <property type="protein sequence ID" value="KAF8560489.1"/>
    <property type="molecule type" value="Genomic_DNA"/>
</dbReference>
<reference evidence="2 3" key="1">
    <citation type="submission" date="2019-07" db="EMBL/GenBank/DDBJ databases">
        <title>Annotation for the trematode Paragonimus westermani.</title>
        <authorList>
            <person name="Choi Y.-J."/>
        </authorList>
    </citation>
    <scope>NUCLEOTIDE SEQUENCE [LARGE SCALE GENOMIC DNA]</scope>
    <source>
        <strain evidence="2">180907_Pwestermani</strain>
    </source>
</reference>
<proteinExistence type="predicted"/>
<accession>A0A8T0CXV6</accession>
<evidence type="ECO:0000313" key="3">
    <source>
        <dbReference type="Proteomes" id="UP000699462"/>
    </source>
</evidence>
<name>A0A8T0CXV6_9TREM</name>
<dbReference type="Proteomes" id="UP000699462">
    <property type="component" value="Unassembled WGS sequence"/>
</dbReference>
<gene>
    <name evidence="2" type="ORF">P879_04511</name>
</gene>
<sequence>MIIRPSSTTVCTNATCDLPTLCHSSSLHSSSLPVKTVPFLPRVILSVQPSFSLSTIGSQTSFFQASSAVSTETRQPVLSQQLATLHLPSLTSTNSTVVSNPAITVSNVQFCPLVLTATSKSQGSISISAPAPIHLQVASVSSTSVDSSEAVTFSNKMSAASPSPILAVNMECDDNLPPTVTPSTSLITSLVNKARNQSAVTVASVVITPQCSDNIQSAFALRLAPSNPVHCTTATTNSVNPSSCSFLMDTSTLGNQSSSAMYASHISTPTHQTNATAEHSILGAPFSSQSPSGSRVLIQKPSNSAEVTLPAISAGVEPSCLTLGCAASKNGDLSPSVSTQMIPKTGSFLSDAFNTLQNLNSPKSKLVNLASSVTPNVRLLATSKPILTTTVSTASLSNALTNLSALTSPMKCSLPSPANIWSGVNNSLVVNPTNTFSVQTSHPLLVQTSSETSTPAATADSSSLMIAVTNLPTPPSTVTPVGASAHLHGTTPTVLAFSLTSTTASSCNMPTTNFVTGSCALKQSAPTTPLVIRTHCNSTLPLSIGASVPPTIAASASTSLLKPFSLSLTANAGVTQSASSPPAGIPTTLPHIVPVSIAPAKFQSSAGICSTFSSVRTHPISSVTTARHGPTAIFSQTNRKRARKQQLASTLPNSVNAASPPVTISSNPSINASGSNTASSVPTIQQSSSANRSSTNFITTIKSGVQTFQSTHQLHVTHSAPITPTIPTSLRPSLCSSDIGVKIACPINLSGVNAVNGTSSSINTTPGSFIGIRLVSVRANPISAASNSCSVANATGAHLSTVGIPSASGAGSRPIAISNSESSLMPVPFSSCISQCSTQFRITTTHASSSELHPTQSATVYVLTSSAYPVVPNATTPPITITQSSTLNADASLTPVSSSSTYTTALMIPGGSAAGSMLQLRVRPSFSNSALVTNVSTPSVTPFLLEDSSSFVNSELIRCIRTGHDECSKSHCSVRDTLPKSNTPPLEMTDLLPVKQTPHRTFITSSASSLLHRHLLSPQNPLHIEPQHDQCNMPDKPMSGVSTDIGVSDLCQKTLPHSEIQFLSCNKLAKFKDQGLMSVGDNTINPTYRPMKQLLNEVTAAEEVLRYEDSDEEGAGTPQAVRLPRKQLRLDKERSVKLTTDVNVLNHSSKLLTESVLGVDPISGCEWVLTGLPTKPPITPRQHSFGVRTGGIWRPKSSHFLSASEIRLKLDSKFNLNRGLRFATYSRGFRHSDALLSATCRRRRRRRAATTAVVGNQRITDTLVDESDTNTYSKASAVQCRLLHDLMTMRMKQKELQLRHFPLTASSVLSLTGWRTLTCANNLDLLVYAEHQEMLSLESLGTGLHDWLTPDLQRSTSERVTGSTSFQCVKSGSLQLSADYANSFESYPHCDRSTSSVRYEPPLDRISTTTILSWSSKSESFDHPDDELTRDLDKAFDLLKGISQRKRHLVKSIQHLQRLTRNIVDYFRPEAVQHAGEMDEQVDKSTFPAVIKSPTFTARTVAVRRSTRNSPPAHLSSQPHNRGVEEVHFNTKDELFSPVSKPASTDLVNSSLSKRVLCNESSCVNFAIHH</sequence>
<evidence type="ECO:0000256" key="1">
    <source>
        <dbReference type="SAM" id="MobiDB-lite"/>
    </source>
</evidence>
<evidence type="ECO:0000313" key="2">
    <source>
        <dbReference type="EMBL" id="KAF8560489.1"/>
    </source>
</evidence>
<protein>
    <submittedName>
        <fullName evidence="2">Uncharacterized protein</fullName>
    </submittedName>
</protein>
<organism evidence="2 3">
    <name type="scientific">Paragonimus westermani</name>
    <dbReference type="NCBI Taxonomy" id="34504"/>
    <lineage>
        <taxon>Eukaryota</taxon>
        <taxon>Metazoa</taxon>
        <taxon>Spiralia</taxon>
        <taxon>Lophotrochozoa</taxon>
        <taxon>Platyhelminthes</taxon>
        <taxon>Trematoda</taxon>
        <taxon>Digenea</taxon>
        <taxon>Plagiorchiida</taxon>
        <taxon>Troglotremata</taxon>
        <taxon>Troglotrematidae</taxon>
        <taxon>Paragonimus</taxon>
    </lineage>
</organism>
<feature type="region of interest" description="Disordered" evidence="1">
    <location>
        <begin position="648"/>
        <end position="693"/>
    </location>
</feature>
<keyword evidence="3" id="KW-1185">Reference proteome</keyword>
<comment type="caution">
    <text evidence="2">The sequence shown here is derived from an EMBL/GenBank/DDBJ whole genome shotgun (WGS) entry which is preliminary data.</text>
</comment>